<dbReference type="InterPro" id="IPR002182">
    <property type="entry name" value="NB-ARC"/>
</dbReference>
<reference evidence="6" key="2">
    <citation type="submission" date="2018-05" db="EMBL/GenBank/DDBJ databases">
        <title>OpunRS2 (Oryza punctata Reference Sequence Version 2).</title>
        <authorList>
            <person name="Zhang J."/>
            <person name="Kudrna D."/>
            <person name="Lee S."/>
            <person name="Talag J."/>
            <person name="Welchert J."/>
            <person name="Wing R.A."/>
        </authorList>
    </citation>
    <scope>NUCLEOTIDE SEQUENCE [LARGE SCALE GENOMIC DNA]</scope>
</reference>
<dbReference type="PANTHER" id="PTHR36766">
    <property type="entry name" value="PLANT BROAD-SPECTRUM MILDEW RESISTANCE PROTEIN RPW8"/>
    <property type="match status" value="1"/>
</dbReference>
<evidence type="ECO:0000313" key="7">
    <source>
        <dbReference type="Proteomes" id="UP000026962"/>
    </source>
</evidence>
<dbReference type="InterPro" id="IPR027417">
    <property type="entry name" value="P-loop_NTPase"/>
</dbReference>
<dbReference type="SUPFAM" id="SSF52047">
    <property type="entry name" value="RNI-like"/>
    <property type="match status" value="1"/>
</dbReference>
<dbReference type="AlphaFoldDB" id="A0A0E0MHJ6"/>
<dbReference type="STRING" id="4537.A0A0E0MHJ6"/>
<dbReference type="PRINTS" id="PR00364">
    <property type="entry name" value="DISEASERSIST"/>
</dbReference>
<dbReference type="eggNOG" id="KOG4658">
    <property type="taxonomic scope" value="Eukaryota"/>
</dbReference>
<keyword evidence="2" id="KW-0677">Repeat</keyword>
<dbReference type="Gene3D" id="1.10.8.430">
    <property type="entry name" value="Helical domain of apoptotic protease-activating factors"/>
    <property type="match status" value="1"/>
</dbReference>
<keyword evidence="1" id="KW-0433">Leucine-rich repeat</keyword>
<name>A0A0E0MHJ6_ORYPU</name>
<dbReference type="Gene3D" id="3.40.50.300">
    <property type="entry name" value="P-loop containing nucleotide triphosphate hydrolases"/>
    <property type="match status" value="1"/>
</dbReference>
<feature type="domain" description="NB-ARC" evidence="4">
    <location>
        <begin position="174"/>
        <end position="306"/>
    </location>
</feature>
<evidence type="ECO:0000256" key="1">
    <source>
        <dbReference type="ARBA" id="ARBA00022614"/>
    </source>
</evidence>
<dbReference type="Gene3D" id="3.80.10.10">
    <property type="entry name" value="Ribonuclease Inhibitor"/>
    <property type="match status" value="3"/>
</dbReference>
<protein>
    <submittedName>
        <fullName evidence="6">Uncharacterized protein</fullName>
    </submittedName>
</protein>
<dbReference type="InterPro" id="IPR032675">
    <property type="entry name" value="LRR_dom_sf"/>
</dbReference>
<dbReference type="PANTHER" id="PTHR36766:SF63">
    <property type="entry name" value="NB-ARC DOMAIN-CONTAINING PROTEIN"/>
    <property type="match status" value="1"/>
</dbReference>
<keyword evidence="3" id="KW-0611">Plant defense</keyword>
<evidence type="ECO:0000313" key="6">
    <source>
        <dbReference type="EnsemblPlants" id="OPUNC11G17430.1"/>
    </source>
</evidence>
<dbReference type="Proteomes" id="UP000026962">
    <property type="component" value="Chromosome 11"/>
</dbReference>
<dbReference type="InterPro" id="IPR056789">
    <property type="entry name" value="LRR_R13L1-DRL21"/>
</dbReference>
<dbReference type="SUPFAM" id="SSF52058">
    <property type="entry name" value="L domain-like"/>
    <property type="match status" value="1"/>
</dbReference>
<sequence>MEAAAGDLQAVMTMLSSSQMEERCRLLRAGNLLDEMRRAVADVHGALTATGATSTVALAARTRSAYASLRDALEAVLAMEWAAGPSGTLLRAIISSRRRRRRRGAIIRDLQQSLHHLRELSSLASTERSRSFFRYDSLEIERAVRANTIRDAPTEPMVGRSEIAEKMIRVLLTAGGEEDGPLVMPIVGGPGIGKTRLAQALFNDAMVREKFPLRRWENVSESFNLFKMRMPNIWFNSTKFQNFLDEFINKSLNGQKGKYLVILDDVWNANEVQDWPEWDSLMRALPSNGAVIFTTRTPTLVSKTAAIVPRTLPYFLQPLEQEHTVQFVHQWLKRCWLDRISELFNIGMKIASKCDGVPLLIQSAGAILCRRPEAAFWQQFLEDFDVFFEGSGLYFSDEERSEILESAYSSYKHLPSHLQSCFLYCSMFPLGFNFDAEELADLFAAAELMPLTITGAQRIGFLEQLLNDCFYPIEDSEYGGKPIYRMHKILHIFVVYMERELSTVMTVDKDFTQVQPSVRLMSLIISPSTASFPRYIDQLVHLKALILLQDSRMCLSDQRCEIKEIDQVFCQSLKHLQVLSLQATKIRKLPNKIQLVPHLRYLNLSRTNIETIPSSVSKLQLLQTLILSHCEKLQKLHENICKLVQLQKLDLEGCHYLVILPTKMSKMKSLEYLNVLNCSSLTAMPRAMGQLTHLRTLLGYFVPHNGSSAMLELQSLPNLNRLSLVNLEKVSDTEDTRMAKLQEKEKLELLVLRWNMDTTDNIRMDHGVLENLQPNQCLKTLEIIAYEGDTFPSWMTRTEPYLTSLVETRLVNMRACEKALPPLGLLPCLKIAEISGVDNICSIDDNFYGHNGTFPSLEKLILSYMTSLEVWKQSSWMNLFPRLAELVIIQCPKLRALHMEFPSVEKLNLWMNNKMLYSSKEGLRGVEKSLENLSISFCEELHASSDCEGLQALDRLKKLEICGCHELSCLPQGLQHLSSLTSLKIDNCNKLEILPEWLEKLPFLQIMCLSGCPILHSIPEGLTCSDIIVEHCPNFKEPSGMSSVFCSWKAMFLIFIELFLSN</sequence>
<evidence type="ECO:0000256" key="2">
    <source>
        <dbReference type="ARBA" id="ARBA00022737"/>
    </source>
</evidence>
<dbReference type="Gramene" id="OPUNC11G17430.1">
    <property type="protein sequence ID" value="OPUNC11G17430.1"/>
    <property type="gene ID" value="OPUNC11G17430"/>
</dbReference>
<dbReference type="GO" id="GO:0043531">
    <property type="term" value="F:ADP binding"/>
    <property type="evidence" value="ECO:0007669"/>
    <property type="project" value="InterPro"/>
</dbReference>
<dbReference type="GO" id="GO:0006952">
    <property type="term" value="P:defense response"/>
    <property type="evidence" value="ECO:0007669"/>
    <property type="project" value="UniProtKB-KW"/>
</dbReference>
<dbReference type="Pfam" id="PF25019">
    <property type="entry name" value="LRR_R13L1-DRL21"/>
    <property type="match status" value="2"/>
</dbReference>
<evidence type="ECO:0000259" key="5">
    <source>
        <dbReference type="Pfam" id="PF25019"/>
    </source>
</evidence>
<dbReference type="SMART" id="SM00369">
    <property type="entry name" value="LRR_TYP"/>
    <property type="match status" value="3"/>
</dbReference>
<dbReference type="InterPro" id="IPR036388">
    <property type="entry name" value="WH-like_DNA-bd_sf"/>
</dbReference>
<dbReference type="Pfam" id="PF13855">
    <property type="entry name" value="LRR_8"/>
    <property type="match status" value="1"/>
</dbReference>
<evidence type="ECO:0000256" key="3">
    <source>
        <dbReference type="ARBA" id="ARBA00022821"/>
    </source>
</evidence>
<dbReference type="InterPro" id="IPR042197">
    <property type="entry name" value="Apaf_helical"/>
</dbReference>
<feature type="domain" description="R13L1/DRL21-like LRR repeat region" evidence="5">
    <location>
        <begin position="712"/>
        <end position="836"/>
    </location>
</feature>
<organism evidence="6">
    <name type="scientific">Oryza punctata</name>
    <name type="common">Red rice</name>
    <dbReference type="NCBI Taxonomy" id="4537"/>
    <lineage>
        <taxon>Eukaryota</taxon>
        <taxon>Viridiplantae</taxon>
        <taxon>Streptophyta</taxon>
        <taxon>Embryophyta</taxon>
        <taxon>Tracheophyta</taxon>
        <taxon>Spermatophyta</taxon>
        <taxon>Magnoliopsida</taxon>
        <taxon>Liliopsida</taxon>
        <taxon>Poales</taxon>
        <taxon>Poaceae</taxon>
        <taxon>BOP clade</taxon>
        <taxon>Oryzoideae</taxon>
        <taxon>Oryzeae</taxon>
        <taxon>Oryzinae</taxon>
        <taxon>Oryza</taxon>
    </lineage>
</organism>
<dbReference type="InterPro" id="IPR003591">
    <property type="entry name" value="Leu-rich_rpt_typical-subtyp"/>
</dbReference>
<dbReference type="Gene3D" id="1.10.10.10">
    <property type="entry name" value="Winged helix-like DNA-binding domain superfamily/Winged helix DNA-binding domain"/>
    <property type="match status" value="1"/>
</dbReference>
<keyword evidence="7" id="KW-1185">Reference proteome</keyword>
<dbReference type="Pfam" id="PF00931">
    <property type="entry name" value="NB-ARC"/>
    <property type="match status" value="1"/>
</dbReference>
<proteinExistence type="predicted"/>
<dbReference type="EnsemblPlants" id="OPUNC11G17430.1">
    <property type="protein sequence ID" value="OPUNC11G17430.1"/>
    <property type="gene ID" value="OPUNC11G17430"/>
</dbReference>
<evidence type="ECO:0000259" key="4">
    <source>
        <dbReference type="Pfam" id="PF00931"/>
    </source>
</evidence>
<dbReference type="HOGENOM" id="CLU_000837_8_8_1"/>
<dbReference type="OMA" id="AYSSYKH"/>
<dbReference type="InterPro" id="IPR001611">
    <property type="entry name" value="Leu-rich_rpt"/>
</dbReference>
<accession>A0A0E0MHJ6</accession>
<feature type="domain" description="R13L1/DRL21-like LRR repeat region" evidence="5">
    <location>
        <begin position="947"/>
        <end position="1012"/>
    </location>
</feature>
<dbReference type="SUPFAM" id="SSF52540">
    <property type="entry name" value="P-loop containing nucleoside triphosphate hydrolases"/>
    <property type="match status" value="1"/>
</dbReference>
<reference evidence="6" key="1">
    <citation type="submission" date="2015-04" db="UniProtKB">
        <authorList>
            <consortium name="EnsemblPlants"/>
        </authorList>
    </citation>
    <scope>IDENTIFICATION</scope>
</reference>